<gene>
    <name evidence="3" type="ORF">DW352_03670</name>
</gene>
<protein>
    <submittedName>
        <fullName evidence="3">DUF2892 domain-containing protein</fullName>
    </submittedName>
</protein>
<dbReference type="SUPFAM" id="SSF52821">
    <property type="entry name" value="Rhodanese/Cell cycle control phosphatase"/>
    <property type="match status" value="1"/>
</dbReference>
<dbReference type="InterPro" id="IPR001763">
    <property type="entry name" value="Rhodanese-like_dom"/>
</dbReference>
<dbReference type="Pfam" id="PF00581">
    <property type="entry name" value="Rhodanese"/>
    <property type="match status" value="1"/>
</dbReference>
<dbReference type="InterPro" id="IPR036873">
    <property type="entry name" value="Rhodanese-like_dom_sf"/>
</dbReference>
<dbReference type="OrthoDB" id="9807812at2"/>
<dbReference type="PANTHER" id="PTHR44086">
    <property type="entry name" value="THIOSULFATE SULFURTRANSFERASE RDL2, MITOCHONDRIAL-RELATED"/>
    <property type="match status" value="1"/>
</dbReference>
<keyword evidence="4" id="KW-1185">Reference proteome</keyword>
<feature type="transmembrane region" description="Helical" evidence="1">
    <location>
        <begin position="117"/>
        <end position="135"/>
    </location>
</feature>
<reference evidence="3 4" key="1">
    <citation type="submission" date="2018-07" db="EMBL/GenBank/DDBJ databases">
        <authorList>
            <person name="Quirk P.G."/>
            <person name="Krulwich T.A."/>
        </authorList>
    </citation>
    <scope>NUCLEOTIDE SEQUENCE [LARGE SCALE GENOMIC DNA]</scope>
    <source>
        <strain evidence="3 4">CC-BB4</strain>
    </source>
</reference>
<dbReference type="EMBL" id="CP031417">
    <property type="protein sequence ID" value="AXK79696.1"/>
    <property type="molecule type" value="Genomic_DNA"/>
</dbReference>
<name>A0A345ZRZ9_9HYPH</name>
<dbReference type="InterPro" id="IPR021309">
    <property type="entry name" value="YgaP-like_TM"/>
</dbReference>
<evidence type="ECO:0000313" key="4">
    <source>
        <dbReference type="Proteomes" id="UP000254889"/>
    </source>
</evidence>
<dbReference type="Gene3D" id="6.10.140.1340">
    <property type="match status" value="1"/>
</dbReference>
<dbReference type="KEGG" id="ptaw:DW352_03670"/>
<accession>A0A345ZRZ9</accession>
<dbReference type="Pfam" id="PF11127">
    <property type="entry name" value="YgaP-like_TM"/>
    <property type="match status" value="1"/>
</dbReference>
<organism evidence="3 4">
    <name type="scientific">Pseudolabrys taiwanensis</name>
    <dbReference type="NCBI Taxonomy" id="331696"/>
    <lineage>
        <taxon>Bacteria</taxon>
        <taxon>Pseudomonadati</taxon>
        <taxon>Pseudomonadota</taxon>
        <taxon>Alphaproteobacteria</taxon>
        <taxon>Hyphomicrobiales</taxon>
        <taxon>Xanthobacteraceae</taxon>
        <taxon>Pseudolabrys</taxon>
    </lineage>
</organism>
<dbReference type="SMART" id="SM00450">
    <property type="entry name" value="RHOD"/>
    <property type="match status" value="1"/>
</dbReference>
<dbReference type="Proteomes" id="UP000254889">
    <property type="component" value="Chromosome"/>
</dbReference>
<evidence type="ECO:0000259" key="2">
    <source>
        <dbReference type="PROSITE" id="PS50206"/>
    </source>
</evidence>
<dbReference type="PROSITE" id="PS50206">
    <property type="entry name" value="RHODANESE_3"/>
    <property type="match status" value="1"/>
</dbReference>
<dbReference type="AlphaFoldDB" id="A0A345ZRZ9"/>
<sequence>MTDMKTISPARAAELMRQGAVLIDIRERDEYARENIPGARHHALSQLGQGSVARDGDDILVFHCRSGARTKGNVARLASAAGACETYVLEGGIDAWKKAGLPVTLDRNQPIDIMRQVQIGAGSLVLIGVLLGAFVNPGFYALSGFVGAGLLVAGTTGFCGMARILAVMPWNKRTYAPAK</sequence>
<keyword evidence="1" id="KW-0812">Transmembrane</keyword>
<keyword evidence="1" id="KW-0472">Membrane</keyword>
<keyword evidence="1" id="KW-1133">Transmembrane helix</keyword>
<dbReference type="RefSeq" id="WP_115688641.1">
    <property type="nucleotide sequence ID" value="NZ_CP031417.1"/>
</dbReference>
<evidence type="ECO:0000313" key="3">
    <source>
        <dbReference type="EMBL" id="AXK79696.1"/>
    </source>
</evidence>
<dbReference type="GO" id="GO:0004792">
    <property type="term" value="F:thiosulfate-cyanide sulfurtransferase activity"/>
    <property type="evidence" value="ECO:0007669"/>
    <property type="project" value="TreeGrafter"/>
</dbReference>
<proteinExistence type="predicted"/>
<feature type="transmembrane region" description="Helical" evidence="1">
    <location>
        <begin position="141"/>
        <end position="166"/>
    </location>
</feature>
<dbReference type="PANTHER" id="PTHR44086:SF10">
    <property type="entry name" value="THIOSULFATE SULFURTRANSFERASE_RHODANESE-LIKE DOMAIN-CONTAINING PROTEIN 3"/>
    <property type="match status" value="1"/>
</dbReference>
<feature type="domain" description="Rhodanese" evidence="2">
    <location>
        <begin position="16"/>
        <end position="105"/>
    </location>
</feature>
<evidence type="ECO:0000256" key="1">
    <source>
        <dbReference type="SAM" id="Phobius"/>
    </source>
</evidence>
<dbReference type="Gene3D" id="3.40.250.10">
    <property type="entry name" value="Rhodanese-like domain"/>
    <property type="match status" value="1"/>
</dbReference>